<dbReference type="AlphaFoldDB" id="K0Q1L8"/>
<keyword evidence="2 7" id="KW-0808">Transferase</keyword>
<dbReference type="PANTHER" id="PTHR43300:SF7">
    <property type="entry name" value="UDP-N-ACETYLBACILLOSAMINE N-ACETYLTRANSFERASE"/>
    <property type="match status" value="1"/>
</dbReference>
<accession>K0Q1L8</accession>
<feature type="site" description="Increases basicity of active site His" evidence="5">
    <location>
        <position position="136"/>
    </location>
</feature>
<proteinExistence type="inferred from homology"/>
<feature type="active site" description="Proton acceptor" evidence="5">
    <location>
        <position position="135"/>
    </location>
</feature>
<evidence type="ECO:0000256" key="2">
    <source>
        <dbReference type="ARBA" id="ARBA00022679"/>
    </source>
</evidence>
<dbReference type="HOGENOM" id="CLU_081811_2_0_5"/>
<evidence type="ECO:0000256" key="4">
    <source>
        <dbReference type="ARBA" id="ARBA00023315"/>
    </source>
</evidence>
<evidence type="ECO:0000313" key="7">
    <source>
        <dbReference type="EMBL" id="CCM77942.1"/>
    </source>
</evidence>
<dbReference type="Proteomes" id="UP000009319">
    <property type="component" value="Unassembled WGS sequence"/>
</dbReference>
<dbReference type="PANTHER" id="PTHR43300">
    <property type="entry name" value="ACETYLTRANSFERASE"/>
    <property type="match status" value="1"/>
</dbReference>
<evidence type="ECO:0000256" key="6">
    <source>
        <dbReference type="PIRSR" id="PIRSR620019-2"/>
    </source>
</evidence>
<dbReference type="InterPro" id="IPR018357">
    <property type="entry name" value="Hexapep_transf_CS"/>
</dbReference>
<organism evidence="7 8">
    <name type="scientific">Rhizobium mesoamericanum STM3625</name>
    <dbReference type="NCBI Taxonomy" id="1211777"/>
    <lineage>
        <taxon>Bacteria</taxon>
        <taxon>Pseudomonadati</taxon>
        <taxon>Pseudomonadota</taxon>
        <taxon>Alphaproteobacteria</taxon>
        <taxon>Hyphomicrobiales</taxon>
        <taxon>Rhizobiaceae</taxon>
        <taxon>Rhizobium/Agrobacterium group</taxon>
        <taxon>Rhizobium</taxon>
    </lineage>
</organism>
<dbReference type="GO" id="GO:0016746">
    <property type="term" value="F:acyltransferase activity"/>
    <property type="evidence" value="ECO:0007669"/>
    <property type="project" value="UniProtKB-KW"/>
</dbReference>
<keyword evidence="3" id="KW-0677">Repeat</keyword>
<dbReference type="eggNOG" id="COG1045">
    <property type="taxonomic scope" value="Bacteria"/>
</dbReference>
<keyword evidence="8" id="KW-1185">Reference proteome</keyword>
<name>K0Q1L8_9HYPH</name>
<dbReference type="Pfam" id="PF00132">
    <property type="entry name" value="Hexapep"/>
    <property type="match status" value="1"/>
</dbReference>
<feature type="binding site" evidence="6">
    <location>
        <position position="69"/>
    </location>
    <ligand>
        <name>substrate</name>
    </ligand>
</feature>
<evidence type="ECO:0000256" key="1">
    <source>
        <dbReference type="ARBA" id="ARBA00007274"/>
    </source>
</evidence>
<dbReference type="Gene3D" id="2.160.10.10">
    <property type="entry name" value="Hexapeptide repeat proteins"/>
    <property type="match status" value="1"/>
</dbReference>
<dbReference type="SUPFAM" id="SSF51161">
    <property type="entry name" value="Trimeric LpxA-like enzymes"/>
    <property type="match status" value="1"/>
</dbReference>
<evidence type="ECO:0000313" key="8">
    <source>
        <dbReference type="Proteomes" id="UP000009319"/>
    </source>
</evidence>
<dbReference type="CDD" id="cd03360">
    <property type="entry name" value="LbH_AT_putative"/>
    <property type="match status" value="1"/>
</dbReference>
<sequence>MYLLGAASPETIRMVHALRASSPIAFPGILDNDQRKHGTLFFGMPVLGGYEVIPSLAGPGVGFVSLVTGSTRAREETGRGIEAAGGQLVNFIHPSVDTYMVTLGRGIYIQQGVHLGAQVDIGDNSSIHIGAVVNHECRLGRSVFVAPAACIAGCCEIGDGVFVGANATVLPRLRIGNWVTIGAGAVVTTNVPDNAVVVGSPARIVKFNKP</sequence>
<protein>
    <submittedName>
        <fullName evidence="7">Putative acetyltransferase</fullName>
    </submittedName>
</protein>
<keyword evidence="4" id="KW-0012">Acyltransferase</keyword>
<dbReference type="InterPro" id="IPR050179">
    <property type="entry name" value="Trans_hexapeptide_repeat"/>
</dbReference>
<dbReference type="PROSITE" id="PS00101">
    <property type="entry name" value="HEXAPEP_TRANSFERASES"/>
    <property type="match status" value="1"/>
</dbReference>
<comment type="similarity">
    <text evidence="1">Belongs to the transferase hexapeptide repeat family.</text>
</comment>
<dbReference type="InterPro" id="IPR001451">
    <property type="entry name" value="Hexapep"/>
</dbReference>
<evidence type="ECO:0000256" key="3">
    <source>
        <dbReference type="ARBA" id="ARBA00022737"/>
    </source>
</evidence>
<gene>
    <name evidence="7" type="ORF">BN77_0914</name>
</gene>
<reference evidence="7 8" key="1">
    <citation type="journal article" date="2013" name="Genome Announc.">
        <title>Draft Genome Sequence of Rhizobium mesoamericanum STM3625, a Nitrogen-Fixing Symbiont of Mimosa pudica Isolated in French Guiana (South America).</title>
        <authorList>
            <person name="Moulin L."/>
            <person name="Mornico D."/>
            <person name="Melkonian R."/>
            <person name="Klonowska A."/>
        </authorList>
    </citation>
    <scope>NUCLEOTIDE SEQUENCE [LARGE SCALE GENOMIC DNA]</scope>
    <source>
        <strain evidence="7 8">STM3625</strain>
    </source>
</reference>
<dbReference type="InterPro" id="IPR011004">
    <property type="entry name" value="Trimer_LpxA-like_sf"/>
</dbReference>
<comment type="caution">
    <text evidence="7">The sequence shown here is derived from an EMBL/GenBank/DDBJ whole genome shotgun (WGS) entry which is preliminary data.</text>
</comment>
<evidence type="ECO:0000256" key="5">
    <source>
        <dbReference type="PIRSR" id="PIRSR620019-1"/>
    </source>
</evidence>
<dbReference type="InterPro" id="IPR020019">
    <property type="entry name" value="AcTrfase_PglD-like"/>
</dbReference>
<dbReference type="STRING" id="1211777.BN77_0914"/>
<dbReference type="EMBL" id="CANI01000033">
    <property type="protein sequence ID" value="CCM77942.1"/>
    <property type="molecule type" value="Genomic_DNA"/>
</dbReference>